<dbReference type="InterPro" id="IPR034660">
    <property type="entry name" value="DinB/YfiT-like"/>
</dbReference>
<reference evidence="4" key="1">
    <citation type="journal article" date="2019" name="Int. J. Syst. Evol. Microbiol.">
        <title>The Global Catalogue of Microorganisms (GCM) 10K type strain sequencing project: providing services to taxonomists for standard genome sequencing and annotation.</title>
        <authorList>
            <consortium name="The Broad Institute Genomics Platform"/>
            <consortium name="The Broad Institute Genome Sequencing Center for Infectious Disease"/>
            <person name="Wu L."/>
            <person name="Ma J."/>
        </authorList>
    </citation>
    <scope>NUCLEOTIDE SEQUENCE [LARGE SCALE GENOMIC DNA]</scope>
    <source>
        <strain evidence="4">JCM 17555</strain>
    </source>
</reference>
<gene>
    <name evidence="3" type="ORF">GCM10022278_23860</name>
</gene>
<organism evidence="3 4">
    <name type="scientific">Allohahella marinimesophila</name>
    <dbReference type="NCBI Taxonomy" id="1054972"/>
    <lineage>
        <taxon>Bacteria</taxon>
        <taxon>Pseudomonadati</taxon>
        <taxon>Pseudomonadota</taxon>
        <taxon>Gammaproteobacteria</taxon>
        <taxon>Oceanospirillales</taxon>
        <taxon>Hahellaceae</taxon>
        <taxon>Allohahella</taxon>
    </lineage>
</organism>
<dbReference type="Proteomes" id="UP001501337">
    <property type="component" value="Unassembled WGS sequence"/>
</dbReference>
<sequence length="177" mass="20055">MIEPMLARPDSLLNLFRYKAWANTELFELIGNISFEAFPEQWTTAVRLLNHTLVVDQIFAAHLQGRAHAFEATNTVETPCLKVLQTSVQTSDQWFIHYVSELNPGTLKANVTFEFTDGDAGSMTREEILNHLVIHSTYHRGNIGMLLNACGLDRPKDTLTRFLHAFEPSRRTEAGHS</sequence>
<dbReference type="EMBL" id="BAABBO010000010">
    <property type="protein sequence ID" value="GAA3965253.1"/>
    <property type="molecule type" value="Genomic_DNA"/>
</dbReference>
<evidence type="ECO:0000256" key="2">
    <source>
        <dbReference type="ARBA" id="ARBA00022723"/>
    </source>
</evidence>
<proteinExistence type="inferred from homology"/>
<protein>
    <submittedName>
        <fullName evidence="3">DinB family protein</fullName>
    </submittedName>
</protein>
<dbReference type="RefSeq" id="WP_344806623.1">
    <property type="nucleotide sequence ID" value="NZ_BAABBO010000010.1"/>
</dbReference>
<accession>A0ABP7PGS8</accession>
<name>A0ABP7PGS8_9GAMM</name>
<dbReference type="InterPro" id="IPR007837">
    <property type="entry name" value="DinB"/>
</dbReference>
<dbReference type="SUPFAM" id="SSF109854">
    <property type="entry name" value="DinB/YfiT-like putative metalloenzymes"/>
    <property type="match status" value="1"/>
</dbReference>
<evidence type="ECO:0000256" key="1">
    <source>
        <dbReference type="ARBA" id="ARBA00008635"/>
    </source>
</evidence>
<evidence type="ECO:0000313" key="4">
    <source>
        <dbReference type="Proteomes" id="UP001501337"/>
    </source>
</evidence>
<keyword evidence="4" id="KW-1185">Reference proteome</keyword>
<comment type="caution">
    <text evidence="3">The sequence shown here is derived from an EMBL/GenBank/DDBJ whole genome shotgun (WGS) entry which is preliminary data.</text>
</comment>
<keyword evidence="2" id="KW-0479">Metal-binding</keyword>
<dbReference type="Gene3D" id="1.20.120.450">
    <property type="entry name" value="dinb family like domain"/>
    <property type="match status" value="1"/>
</dbReference>
<dbReference type="PANTHER" id="PTHR37302:SF1">
    <property type="entry name" value="PROTEIN DINB"/>
    <property type="match status" value="1"/>
</dbReference>
<dbReference type="Pfam" id="PF05163">
    <property type="entry name" value="DinB"/>
    <property type="match status" value="1"/>
</dbReference>
<evidence type="ECO:0000313" key="3">
    <source>
        <dbReference type="EMBL" id="GAA3965253.1"/>
    </source>
</evidence>
<comment type="similarity">
    <text evidence="1">Belongs to the DinB family.</text>
</comment>
<dbReference type="PANTHER" id="PTHR37302">
    <property type="entry name" value="SLR1116 PROTEIN"/>
    <property type="match status" value="1"/>
</dbReference>